<evidence type="ECO:0000256" key="2">
    <source>
        <dbReference type="ARBA" id="ARBA00004983"/>
    </source>
</evidence>
<evidence type="ECO:0000256" key="7">
    <source>
        <dbReference type="PIRSR" id="PIRSR001365-1"/>
    </source>
</evidence>
<accession>A0A5B2THR9</accession>
<dbReference type="GO" id="GO:0008840">
    <property type="term" value="F:4-hydroxy-tetrahydrodipicolinate synthase activity"/>
    <property type="evidence" value="ECO:0007669"/>
    <property type="project" value="TreeGrafter"/>
</dbReference>
<evidence type="ECO:0000313" key="10">
    <source>
        <dbReference type="Proteomes" id="UP000322110"/>
    </source>
</evidence>
<dbReference type="GO" id="GO:0042838">
    <property type="term" value="P:D-glucarate catabolic process"/>
    <property type="evidence" value="ECO:0007669"/>
    <property type="project" value="UniProtKB-UniRule"/>
</dbReference>
<feature type="active site" description="Schiff-base intermediate with substrate" evidence="7">
    <location>
        <position position="170"/>
    </location>
</feature>
<dbReference type="PANTHER" id="PTHR12128">
    <property type="entry name" value="DIHYDRODIPICOLINATE SYNTHASE"/>
    <property type="match status" value="1"/>
</dbReference>
<proteinExistence type="inferred from homology"/>
<evidence type="ECO:0000256" key="3">
    <source>
        <dbReference type="ARBA" id="ARBA00007592"/>
    </source>
</evidence>
<dbReference type="InterPro" id="IPR002220">
    <property type="entry name" value="DapA-like"/>
</dbReference>
<dbReference type="CDD" id="cd00951">
    <property type="entry name" value="KDGDH"/>
    <property type="match status" value="1"/>
</dbReference>
<dbReference type="Proteomes" id="UP000322110">
    <property type="component" value="Unassembled WGS sequence"/>
</dbReference>
<dbReference type="SMART" id="SM01130">
    <property type="entry name" value="DHDPS"/>
    <property type="match status" value="1"/>
</dbReference>
<evidence type="ECO:0000313" key="9">
    <source>
        <dbReference type="EMBL" id="KAA2214031.1"/>
    </source>
</evidence>
<keyword evidence="4 5" id="KW-0456">Lyase</keyword>
<evidence type="ECO:0000256" key="4">
    <source>
        <dbReference type="ARBA" id="ARBA00023239"/>
    </source>
</evidence>
<dbReference type="InterPro" id="IPR013785">
    <property type="entry name" value="Aldolase_TIM"/>
</dbReference>
<dbReference type="EMBL" id="VUKA01000002">
    <property type="protein sequence ID" value="KAA2214031.1"/>
    <property type="molecule type" value="Genomic_DNA"/>
</dbReference>
<dbReference type="Pfam" id="PF00701">
    <property type="entry name" value="DHDPS"/>
    <property type="match status" value="1"/>
</dbReference>
<gene>
    <name evidence="9" type="primary">kdgD</name>
    <name evidence="9" type="ORF">F0Q34_08300</name>
</gene>
<protein>
    <recommendedName>
        <fullName evidence="5">Probable 5-dehydro-4-deoxyglucarate dehydratase</fullName>
        <ecNumber evidence="5">4.2.1.41</ecNumber>
    </recommendedName>
    <alternativeName>
        <fullName evidence="5">5-keto-4-deoxy-glucarate dehydratase</fullName>
        <shortName evidence="5">KDGDH</shortName>
    </alternativeName>
</protein>
<dbReference type="InterPro" id="IPR017655">
    <property type="entry name" value="Dehydro-deoxyglucarate_dehyd"/>
</dbReference>
<dbReference type="NCBIfam" id="TIGR03249">
    <property type="entry name" value="KdgD"/>
    <property type="match status" value="1"/>
</dbReference>
<evidence type="ECO:0000256" key="5">
    <source>
        <dbReference type="HAMAP-Rule" id="MF_00694"/>
    </source>
</evidence>
<dbReference type="AlphaFoldDB" id="A0A5B2THR9"/>
<dbReference type="HAMAP" id="MF_00694">
    <property type="entry name" value="KDGDH"/>
    <property type="match status" value="1"/>
</dbReference>
<keyword evidence="10" id="KW-1185">Reference proteome</keyword>
<sequence length="311" mass="32972">MASMTPTEMARQIGSGLLSFPVTHFKPDFSYDAAPYREHVGWMLGHGPAGLFAAGGTGEFFNLSPAEIAVVVKDAVEEVGGKVPVIAPAGMATAIARELAQSAEAAGADGLLLLPNYLVNSEQAGLAAHVEAVCKSTRLGVIVYNRDNAILNEDTLARLCERCPNLVGFKDGVGDVELMTRIYAKLGDRLTYVGGLPTAETFALPYLEMGVTTYSSAIFNFVPEFANAFYAAVRAKDAARVYQGLRDFVLPYIAIRNRRKGYAVSIVKAGCAAVGRPAGPVRAPLTDLEAAEMDMLKALIARLPASQAKAA</sequence>
<feature type="binding site" evidence="8">
    <location>
        <position position="57"/>
    </location>
    <ligand>
        <name>pyruvate</name>
        <dbReference type="ChEBI" id="CHEBI:15361"/>
    </ligand>
</feature>
<comment type="caution">
    <text evidence="9">The sequence shown here is derived from an EMBL/GenBank/DDBJ whole genome shotgun (WGS) entry which is preliminary data.</text>
</comment>
<comment type="similarity">
    <text evidence="3 5 6">Belongs to the DapA family.</text>
</comment>
<dbReference type="EC" id="4.2.1.41" evidence="5"/>
<name>A0A5B2THR9_9PROT</name>
<dbReference type="PIRSF" id="PIRSF001365">
    <property type="entry name" value="DHDPS"/>
    <property type="match status" value="1"/>
</dbReference>
<dbReference type="OrthoDB" id="8995637at2"/>
<dbReference type="NCBIfam" id="NF002958">
    <property type="entry name" value="PRK03620.1"/>
    <property type="match status" value="1"/>
</dbReference>
<dbReference type="GO" id="GO:0047448">
    <property type="term" value="F:5-dehydro-4-deoxyglucarate dehydratase activity"/>
    <property type="evidence" value="ECO:0007669"/>
    <property type="project" value="UniProtKB-UniRule"/>
</dbReference>
<dbReference type="PANTHER" id="PTHR12128:SF19">
    <property type="entry name" value="5-DEHYDRO-4-DEOXYGLUCARATE DEHYDRATASE 2-RELATED"/>
    <property type="match status" value="1"/>
</dbReference>
<evidence type="ECO:0000256" key="6">
    <source>
        <dbReference type="PIRNR" id="PIRNR001365"/>
    </source>
</evidence>
<evidence type="ECO:0000256" key="1">
    <source>
        <dbReference type="ARBA" id="ARBA00001446"/>
    </source>
</evidence>
<organism evidence="9 10">
    <name type="scientific">Teichococcus oryzae</name>
    <dbReference type="NCBI Taxonomy" id="1608942"/>
    <lineage>
        <taxon>Bacteria</taxon>
        <taxon>Pseudomonadati</taxon>
        <taxon>Pseudomonadota</taxon>
        <taxon>Alphaproteobacteria</taxon>
        <taxon>Acetobacterales</taxon>
        <taxon>Roseomonadaceae</taxon>
        <taxon>Roseomonas</taxon>
    </lineage>
</organism>
<reference evidence="9 10" key="1">
    <citation type="journal article" date="2015" name="Int. J. Syst. Evol. Microbiol.">
        <title>Roseomonas oryzae sp. nov., isolated from paddy rhizosphere soil.</title>
        <authorList>
            <person name="Ramaprasad E.V."/>
            <person name="Sasikala Ch."/>
            <person name="Ramana Ch.V."/>
        </authorList>
    </citation>
    <scope>NUCLEOTIDE SEQUENCE [LARGE SCALE GENOMIC DNA]</scope>
    <source>
        <strain evidence="9 10">KCTC 42542</strain>
    </source>
</reference>
<dbReference type="UniPathway" id="UPA00564">
    <property type="reaction ID" value="UER00628"/>
</dbReference>
<dbReference type="RefSeq" id="WP_149811687.1">
    <property type="nucleotide sequence ID" value="NZ_VUKA01000002.1"/>
</dbReference>
<dbReference type="SUPFAM" id="SSF51569">
    <property type="entry name" value="Aldolase"/>
    <property type="match status" value="1"/>
</dbReference>
<dbReference type="Gene3D" id="3.20.20.70">
    <property type="entry name" value="Aldolase class I"/>
    <property type="match status" value="1"/>
</dbReference>
<evidence type="ECO:0000256" key="8">
    <source>
        <dbReference type="PIRSR" id="PIRSR001365-2"/>
    </source>
</evidence>
<comment type="catalytic activity">
    <reaction evidence="1 5">
        <text>5-dehydro-4-deoxy-D-glucarate + H(+) = 2,5-dioxopentanoate + CO2 + H2O</text>
        <dbReference type="Rhea" id="RHEA:24608"/>
        <dbReference type="ChEBI" id="CHEBI:15377"/>
        <dbReference type="ChEBI" id="CHEBI:15378"/>
        <dbReference type="ChEBI" id="CHEBI:16526"/>
        <dbReference type="ChEBI" id="CHEBI:42819"/>
        <dbReference type="ChEBI" id="CHEBI:58136"/>
        <dbReference type="EC" id="4.2.1.41"/>
    </reaction>
</comment>
<feature type="active site" description="Proton donor/acceptor" evidence="7">
    <location>
        <position position="144"/>
    </location>
</feature>
<comment type="pathway">
    <text evidence="2 5">Carbohydrate acid metabolism; D-glucarate degradation; 2,5-dioxopentanoate from D-glucarate: step 2/2.</text>
</comment>